<gene>
    <name evidence="2" type="ORF">HANVADRAFT_52973</name>
</gene>
<dbReference type="GO" id="GO:1990023">
    <property type="term" value="C:mitotic spindle midzone"/>
    <property type="evidence" value="ECO:0007669"/>
    <property type="project" value="TreeGrafter"/>
</dbReference>
<sequence>MSSESINNNENSQQELLEKFNSNDEMKNSLQLTPLKESKQINVKKQHVPLPLSLKESNSNSNGLSNISNSYINTKPTAAQSPDSQRLSFIQQQQISPLNHSNLFNNSINTSHGVNMSPQVERSMRLTTELKSLVNDLDLIYNEIGLSAKEIQQKEADIFRNLSDTIRSFSVKAQQEKQNISKQNTQILDCLKTILYKIGDSKGTYTINDLYIRNMIILSQHDLSPSKRDMSLLSKRRILMQGAEFVFEVFDKILNEYLKDCLEFTELKALNNENKQANDEEYKELGLLTADECYKLKELLKDSNKLSKCFFDNVFNKESFPYKILNYTDLQSYNYSSYNKITSSEKKENTLKKRINEINLDYFNKKELLITNLKEISKYCNFLQLTIPQDFYRFNNDNFSKYEDLLTKYLYNIPSLTDKIPIYDDFLQVVLNLLTSVSQYKLERMQLNDDLTNQVKNLWNKLKIEQFEIDSFESKLVTDFTVPGNVLSIDQIELLKKELNRLKVLRKTSIKQIIEEDWQRINELWDTMRFPESERAPFKTFFETKKMDIQNKEELSNNSSILYDENEILLNKCEDEINLLEEKHKVFEPLLKNIDLYETFLNEKLELEESSKNPGRLTSRDSHKILLREEKIRKRISRYFPSVVNNLSNQLQEFQDNFQRPFLKETGEDYLQIILKEKETLAIKYPRSRVAMMQQQQQQTTKDFANRKLNNSNGESQQKTIHKQPASIIANRGIRERNKKILNNAAKSQSAITLTKRQSLPLDNRISNSINRSQLTSARLGRLDSKSLIPKSESLPHSRMSSRNSNSSILNSRANSRSISNKSENSVKSEVFDLNGKTARLNKTNTALKTHNRVSSPDRLFKKYERNSRLLKRPVSPEKIDINEYSFKKVRISRNDQVINKSPDKSISLMNESLSPIKPTSFIKNSLEKLSNSSSPMNILLPKTNVSTKNTSISNNNTTTTETSNNINNNSLNDDVDMAEDIKFDLWQQKQLAKIGSTVESQQLQSPEHNNKIVNDQSELGIAINDTSNF</sequence>
<organism evidence="2 3">
    <name type="scientific">Hanseniaspora valbyensis NRRL Y-1626</name>
    <dbReference type="NCBI Taxonomy" id="766949"/>
    <lineage>
        <taxon>Eukaryota</taxon>
        <taxon>Fungi</taxon>
        <taxon>Dikarya</taxon>
        <taxon>Ascomycota</taxon>
        <taxon>Saccharomycotina</taxon>
        <taxon>Saccharomycetes</taxon>
        <taxon>Saccharomycodales</taxon>
        <taxon>Saccharomycodaceae</taxon>
        <taxon>Hanseniaspora</taxon>
    </lineage>
</organism>
<evidence type="ECO:0000313" key="3">
    <source>
        <dbReference type="Proteomes" id="UP000092321"/>
    </source>
</evidence>
<feature type="region of interest" description="Disordered" evidence="1">
    <location>
        <begin position="948"/>
        <end position="971"/>
    </location>
</feature>
<name>A0A1B7TD62_9ASCO</name>
<proteinExistence type="predicted"/>
<feature type="compositionally biased region" description="Low complexity" evidence="1">
    <location>
        <begin position="798"/>
        <end position="823"/>
    </location>
</feature>
<feature type="compositionally biased region" description="Polar residues" evidence="1">
    <location>
        <begin position="707"/>
        <end position="719"/>
    </location>
</feature>
<dbReference type="GO" id="GO:0051256">
    <property type="term" value="P:mitotic spindle midzone assembly"/>
    <property type="evidence" value="ECO:0007669"/>
    <property type="project" value="TreeGrafter"/>
</dbReference>
<accession>A0A1B7TD62</accession>
<dbReference type="InterPro" id="IPR007145">
    <property type="entry name" value="MAP65_Ase1_PRC1"/>
</dbReference>
<dbReference type="EMBL" id="LXPE01000015">
    <property type="protein sequence ID" value="OBA26663.1"/>
    <property type="molecule type" value="Genomic_DNA"/>
</dbReference>
<feature type="region of interest" description="Disordered" evidence="1">
    <location>
        <begin position="52"/>
        <end position="82"/>
    </location>
</feature>
<dbReference type="AlphaFoldDB" id="A0A1B7TD62"/>
<dbReference type="Pfam" id="PF03999">
    <property type="entry name" value="MAP65_ASE1"/>
    <property type="match status" value="1"/>
</dbReference>
<feature type="region of interest" description="Disordered" evidence="1">
    <location>
        <begin position="777"/>
        <end position="827"/>
    </location>
</feature>
<evidence type="ECO:0000313" key="2">
    <source>
        <dbReference type="EMBL" id="OBA26663.1"/>
    </source>
</evidence>
<protein>
    <recommendedName>
        <fullName evidence="4">Anaphase spindle elongation protein</fullName>
    </recommendedName>
</protein>
<evidence type="ECO:0000256" key="1">
    <source>
        <dbReference type="SAM" id="MobiDB-lite"/>
    </source>
</evidence>
<reference evidence="3" key="1">
    <citation type="journal article" date="2016" name="Proc. Natl. Acad. Sci. U.S.A.">
        <title>Comparative genomics of biotechnologically important yeasts.</title>
        <authorList>
            <person name="Riley R."/>
            <person name="Haridas S."/>
            <person name="Wolfe K.H."/>
            <person name="Lopes M.R."/>
            <person name="Hittinger C.T."/>
            <person name="Goeker M."/>
            <person name="Salamov A.A."/>
            <person name="Wisecaver J.H."/>
            <person name="Long T.M."/>
            <person name="Calvey C.H."/>
            <person name="Aerts A.L."/>
            <person name="Barry K.W."/>
            <person name="Choi C."/>
            <person name="Clum A."/>
            <person name="Coughlan A.Y."/>
            <person name="Deshpande S."/>
            <person name="Douglass A.P."/>
            <person name="Hanson S.J."/>
            <person name="Klenk H.-P."/>
            <person name="LaButti K.M."/>
            <person name="Lapidus A."/>
            <person name="Lindquist E.A."/>
            <person name="Lipzen A.M."/>
            <person name="Meier-Kolthoff J.P."/>
            <person name="Ohm R.A."/>
            <person name="Otillar R.P."/>
            <person name="Pangilinan J.L."/>
            <person name="Peng Y."/>
            <person name="Rokas A."/>
            <person name="Rosa C.A."/>
            <person name="Scheuner C."/>
            <person name="Sibirny A.A."/>
            <person name="Slot J.C."/>
            <person name="Stielow J.B."/>
            <person name="Sun H."/>
            <person name="Kurtzman C.P."/>
            <person name="Blackwell M."/>
            <person name="Grigoriev I.V."/>
            <person name="Jeffries T.W."/>
        </authorList>
    </citation>
    <scope>NUCLEOTIDE SEQUENCE [LARGE SCALE GENOMIC DNA]</scope>
    <source>
        <strain evidence="3">NRRL Y-1626</strain>
    </source>
</reference>
<dbReference type="Gene3D" id="1.20.58.1520">
    <property type="match status" value="1"/>
</dbReference>
<dbReference type="OrthoDB" id="642895at2759"/>
<feature type="compositionally biased region" description="Low complexity" evidence="1">
    <location>
        <begin position="1"/>
        <end position="15"/>
    </location>
</feature>
<dbReference type="Proteomes" id="UP000092321">
    <property type="component" value="Unassembled WGS sequence"/>
</dbReference>
<dbReference type="PANTHER" id="PTHR19321:SF41">
    <property type="entry name" value="FASCETTO-RELATED"/>
    <property type="match status" value="1"/>
</dbReference>
<dbReference type="GO" id="GO:0008017">
    <property type="term" value="F:microtubule binding"/>
    <property type="evidence" value="ECO:0007669"/>
    <property type="project" value="InterPro"/>
</dbReference>
<keyword evidence="3" id="KW-1185">Reference proteome</keyword>
<dbReference type="GO" id="GO:0005737">
    <property type="term" value="C:cytoplasm"/>
    <property type="evidence" value="ECO:0007669"/>
    <property type="project" value="TreeGrafter"/>
</dbReference>
<feature type="region of interest" description="Disordered" evidence="1">
    <location>
        <begin position="707"/>
        <end position="732"/>
    </location>
</feature>
<feature type="compositionally biased region" description="Basic and acidic residues" evidence="1">
    <location>
        <begin position="16"/>
        <end position="27"/>
    </location>
</feature>
<feature type="compositionally biased region" description="Low complexity" evidence="1">
    <location>
        <begin position="57"/>
        <end position="73"/>
    </location>
</feature>
<dbReference type="PANTHER" id="PTHR19321">
    <property type="entry name" value="PROTEIN REGULATOR OF CYTOKINESIS 1 PRC1-RELATED"/>
    <property type="match status" value="1"/>
</dbReference>
<comment type="caution">
    <text evidence="2">The sequence shown here is derived from an EMBL/GenBank/DDBJ whole genome shotgun (WGS) entry which is preliminary data.</text>
</comment>
<evidence type="ECO:0008006" key="4">
    <source>
        <dbReference type="Google" id="ProtNLM"/>
    </source>
</evidence>
<feature type="region of interest" description="Disordered" evidence="1">
    <location>
        <begin position="1"/>
        <end position="28"/>
    </location>
</feature>